<evidence type="ECO:0000313" key="3">
    <source>
        <dbReference type="Proteomes" id="UP000008021"/>
    </source>
</evidence>
<reference evidence="2" key="2">
    <citation type="submission" date="2018-05" db="EMBL/GenBank/DDBJ databases">
        <title>OmerRS3 (Oryza meridionalis Reference Sequence Version 3).</title>
        <authorList>
            <person name="Zhang J."/>
            <person name="Kudrna D."/>
            <person name="Lee S."/>
            <person name="Talag J."/>
            <person name="Welchert J."/>
            <person name="Wing R.A."/>
        </authorList>
    </citation>
    <scope>NUCLEOTIDE SEQUENCE [LARGE SCALE GENOMIC DNA]</scope>
    <source>
        <strain evidence="2">cv. OR44</strain>
    </source>
</reference>
<feature type="region of interest" description="Disordered" evidence="1">
    <location>
        <begin position="1"/>
        <end position="65"/>
    </location>
</feature>
<dbReference type="Gramene" id="OMERI12G08160.1">
    <property type="protein sequence ID" value="OMERI12G08160.1"/>
    <property type="gene ID" value="OMERI12G08160"/>
</dbReference>
<sequence length="65" mass="6984">MLPKSHFTDLENQNPLSPPLEAEGRARARARNGLASAAAAARTTEEGRWVGSCCSPCRSRSSSLR</sequence>
<dbReference type="Proteomes" id="UP000008021">
    <property type="component" value="Chromosome 12"/>
</dbReference>
<name>A0A0E0FC19_9ORYZ</name>
<evidence type="ECO:0000256" key="1">
    <source>
        <dbReference type="SAM" id="MobiDB-lite"/>
    </source>
</evidence>
<organism evidence="2">
    <name type="scientific">Oryza meridionalis</name>
    <dbReference type="NCBI Taxonomy" id="40149"/>
    <lineage>
        <taxon>Eukaryota</taxon>
        <taxon>Viridiplantae</taxon>
        <taxon>Streptophyta</taxon>
        <taxon>Embryophyta</taxon>
        <taxon>Tracheophyta</taxon>
        <taxon>Spermatophyta</taxon>
        <taxon>Magnoliopsida</taxon>
        <taxon>Liliopsida</taxon>
        <taxon>Poales</taxon>
        <taxon>Poaceae</taxon>
        <taxon>BOP clade</taxon>
        <taxon>Oryzoideae</taxon>
        <taxon>Oryzeae</taxon>
        <taxon>Oryzinae</taxon>
        <taxon>Oryza</taxon>
    </lineage>
</organism>
<proteinExistence type="predicted"/>
<protein>
    <submittedName>
        <fullName evidence="2">Uncharacterized protein</fullName>
    </submittedName>
</protein>
<evidence type="ECO:0000313" key="2">
    <source>
        <dbReference type="EnsemblPlants" id="OMERI12G08160.1"/>
    </source>
</evidence>
<dbReference type="HOGENOM" id="CLU_2853545_0_0_1"/>
<reference evidence="2" key="1">
    <citation type="submission" date="2015-04" db="UniProtKB">
        <authorList>
            <consortium name="EnsemblPlants"/>
        </authorList>
    </citation>
    <scope>IDENTIFICATION</scope>
</reference>
<accession>A0A0E0FC19</accession>
<keyword evidence="3" id="KW-1185">Reference proteome</keyword>
<dbReference type="AlphaFoldDB" id="A0A0E0FC19"/>
<dbReference type="EnsemblPlants" id="OMERI12G08160.1">
    <property type="protein sequence ID" value="OMERI12G08160.1"/>
    <property type="gene ID" value="OMERI12G08160"/>
</dbReference>
<feature type="compositionally biased region" description="Low complexity" evidence="1">
    <location>
        <begin position="31"/>
        <end position="42"/>
    </location>
</feature>